<reference evidence="1 2" key="1">
    <citation type="submission" date="2019-08" db="EMBL/GenBank/DDBJ databases">
        <title>Draft genome for granaticin producer strain Streptomyces parvus C05.</title>
        <authorList>
            <person name="Gonzalez-Pimentel J.L."/>
        </authorList>
    </citation>
    <scope>NUCLEOTIDE SEQUENCE [LARGE SCALE GENOMIC DNA]</scope>
    <source>
        <strain evidence="1 2">C05</strain>
    </source>
</reference>
<dbReference type="RefSeq" id="WP_148904983.1">
    <property type="nucleotide sequence ID" value="NZ_VSZQ01000322.1"/>
</dbReference>
<dbReference type="AlphaFoldDB" id="A0A5D4I402"/>
<sequence>MPLRQYVYFALSSRRITAQEITDLLGIEPDETRVINPRRLPADPAKPFCQVWQVVCRGPGLHVDEQIACVLGRLRPQTDRIAELMKQFNSTEDEEEPGLEARLEVVRYFNEDEQQQEDGQPQEGEKHNLFGWALDREAIEFLAATGAYVDVDEYDMTPGAPTAG</sequence>
<keyword evidence="2" id="KW-1185">Reference proteome</keyword>
<organism evidence="1 2">
    <name type="scientific">Streptomyces parvus</name>
    <dbReference type="NCBI Taxonomy" id="66428"/>
    <lineage>
        <taxon>Bacteria</taxon>
        <taxon>Bacillati</taxon>
        <taxon>Actinomycetota</taxon>
        <taxon>Actinomycetes</taxon>
        <taxon>Kitasatosporales</taxon>
        <taxon>Streptomycetaceae</taxon>
        <taxon>Streptomyces</taxon>
    </lineage>
</organism>
<protein>
    <submittedName>
        <fullName evidence="1">DUF4279 domain-containing protein</fullName>
    </submittedName>
</protein>
<name>A0A5D4I402_9ACTN</name>
<comment type="caution">
    <text evidence="1">The sequence shown here is derived from an EMBL/GenBank/DDBJ whole genome shotgun (WGS) entry which is preliminary data.</text>
</comment>
<proteinExistence type="predicted"/>
<dbReference type="InterPro" id="IPR025459">
    <property type="entry name" value="DUF4279"/>
</dbReference>
<dbReference type="EMBL" id="VSZQ01000322">
    <property type="protein sequence ID" value="TYR47747.1"/>
    <property type="molecule type" value="Genomic_DNA"/>
</dbReference>
<accession>A0A5D4I402</accession>
<gene>
    <name evidence="1" type="ORF">FY004_35130</name>
</gene>
<dbReference type="Proteomes" id="UP000323242">
    <property type="component" value="Unassembled WGS sequence"/>
</dbReference>
<evidence type="ECO:0000313" key="1">
    <source>
        <dbReference type="EMBL" id="TYR47747.1"/>
    </source>
</evidence>
<evidence type="ECO:0000313" key="2">
    <source>
        <dbReference type="Proteomes" id="UP000323242"/>
    </source>
</evidence>
<dbReference type="Pfam" id="PF14106">
    <property type="entry name" value="DUF4279"/>
    <property type="match status" value="1"/>
</dbReference>